<dbReference type="GO" id="GO:0016973">
    <property type="term" value="P:poly(A)+ mRNA export from nucleus"/>
    <property type="evidence" value="ECO:0007669"/>
    <property type="project" value="InterPro"/>
</dbReference>
<proteinExistence type="inferred from homology"/>
<dbReference type="OrthoDB" id="420884at2759"/>
<feature type="compositionally biased region" description="Polar residues" evidence="11">
    <location>
        <begin position="18"/>
        <end position="27"/>
    </location>
</feature>
<sequence>MRFHAPRSASPSPERGSYRSQSTYGLNSESDDDSDAESAASSASTDSFCYRSESEVPPPPPRPQRPPRSAAEEYYVKDFLTSIRIRVNHHDPYEEFKRKTHEESLHVARVNQALDKRERHQKQKQTHAAMTQIRTSHHQKQVEAVQAALAHVSLQQEALERGLRERWNARNRALWEGLEGVIRQEEEKVRARLAEEERQREEEARVRREEEERQRAEEERKRKEEEQKRAEEEERKHKEEAQAAEAKRREEEAKTRKESLAAQKKKRELLGYTIGPEDFKYGQDTLSSLKRFRMRVVKSDPKLKAAWNAARRVITPKIGQLTDDPAAIARISEEICKTISAHSQPVFHALLSSLAKAILVQAETEVTAEPRSAVPLAQVTAALLVDLMDFEDIFWAKFTQRAGNWPAAAPTPTRDAAGALLDPTARLALMGARKDEPAAAYAARVVGLMRVYFHVLRTNMPRPLKGPFRTTRLWTWLVRLLQTPALHGYTIAPYSVHALLEIAGDDGREIWGAQWAKLLEVLYEGVTTGLGGDETRLIGGKSDEAVAARARVRVEIERLLAS</sequence>
<dbReference type="GO" id="GO:0005737">
    <property type="term" value="C:cytoplasm"/>
    <property type="evidence" value="ECO:0007669"/>
    <property type="project" value="TreeGrafter"/>
</dbReference>
<evidence type="ECO:0000313" key="12">
    <source>
        <dbReference type="EMBL" id="OSX61909.1"/>
    </source>
</evidence>
<protein>
    <recommendedName>
        <fullName evidence="9">mRNA export factor GLE1</fullName>
    </recommendedName>
    <alternativeName>
        <fullName evidence="10">Nucleoporin GLE1</fullName>
    </alternativeName>
</protein>
<gene>
    <name evidence="12" type="ORF">POSPLADRAFT_1066341</name>
</gene>
<dbReference type="GO" id="GO:0044614">
    <property type="term" value="C:nuclear pore cytoplasmic filaments"/>
    <property type="evidence" value="ECO:0007669"/>
    <property type="project" value="TreeGrafter"/>
</dbReference>
<evidence type="ECO:0000256" key="9">
    <source>
        <dbReference type="ARBA" id="ARBA00026227"/>
    </source>
</evidence>
<dbReference type="GO" id="GO:0005543">
    <property type="term" value="F:phospholipid binding"/>
    <property type="evidence" value="ECO:0007669"/>
    <property type="project" value="TreeGrafter"/>
</dbReference>
<dbReference type="GO" id="GO:0015031">
    <property type="term" value="P:protein transport"/>
    <property type="evidence" value="ECO:0007669"/>
    <property type="project" value="UniProtKB-KW"/>
</dbReference>
<feature type="region of interest" description="Disordered" evidence="11">
    <location>
        <begin position="1"/>
        <end position="70"/>
    </location>
</feature>
<keyword evidence="13" id="KW-1185">Reference proteome</keyword>
<comment type="subcellular location">
    <subcellularLocation>
        <location evidence="1">Nucleus</location>
        <location evidence="1">Nuclear pore complex</location>
    </subcellularLocation>
</comment>
<organism evidence="12 13">
    <name type="scientific">Postia placenta MAD-698-R-SB12</name>
    <dbReference type="NCBI Taxonomy" id="670580"/>
    <lineage>
        <taxon>Eukaryota</taxon>
        <taxon>Fungi</taxon>
        <taxon>Dikarya</taxon>
        <taxon>Basidiomycota</taxon>
        <taxon>Agaricomycotina</taxon>
        <taxon>Agaricomycetes</taxon>
        <taxon>Polyporales</taxon>
        <taxon>Adustoporiaceae</taxon>
        <taxon>Rhodonia</taxon>
    </lineage>
</organism>
<dbReference type="AlphaFoldDB" id="A0A1X6MZV5"/>
<accession>A0A1X6MZV5</accession>
<evidence type="ECO:0000256" key="4">
    <source>
        <dbReference type="ARBA" id="ARBA00022816"/>
    </source>
</evidence>
<evidence type="ECO:0000313" key="13">
    <source>
        <dbReference type="Proteomes" id="UP000194127"/>
    </source>
</evidence>
<evidence type="ECO:0000256" key="1">
    <source>
        <dbReference type="ARBA" id="ARBA00004567"/>
    </source>
</evidence>
<evidence type="ECO:0000256" key="6">
    <source>
        <dbReference type="ARBA" id="ARBA00023010"/>
    </source>
</evidence>
<dbReference type="Proteomes" id="UP000194127">
    <property type="component" value="Unassembled WGS sequence"/>
</dbReference>
<evidence type="ECO:0000256" key="10">
    <source>
        <dbReference type="ARBA" id="ARBA00029983"/>
    </source>
</evidence>
<dbReference type="InterPro" id="IPR038506">
    <property type="entry name" value="GLE1-like_sf"/>
</dbReference>
<evidence type="ECO:0000256" key="11">
    <source>
        <dbReference type="SAM" id="MobiDB-lite"/>
    </source>
</evidence>
<dbReference type="RefSeq" id="XP_024338703.1">
    <property type="nucleotide sequence ID" value="XM_024482062.1"/>
</dbReference>
<dbReference type="GO" id="GO:0031369">
    <property type="term" value="F:translation initiation factor binding"/>
    <property type="evidence" value="ECO:0007669"/>
    <property type="project" value="TreeGrafter"/>
</dbReference>
<name>A0A1X6MZV5_9APHY</name>
<keyword evidence="6" id="KW-0811">Translocation</keyword>
<dbReference type="InterPro" id="IPR012476">
    <property type="entry name" value="GLE1"/>
</dbReference>
<dbReference type="EMBL" id="KZ110598">
    <property type="protein sequence ID" value="OSX61909.1"/>
    <property type="molecule type" value="Genomic_DNA"/>
</dbReference>
<dbReference type="STRING" id="670580.A0A1X6MZV5"/>
<keyword evidence="4" id="KW-0509">mRNA transport</keyword>
<feature type="compositionally biased region" description="Low complexity" evidence="11">
    <location>
        <begin position="37"/>
        <end position="47"/>
    </location>
</feature>
<feature type="compositionally biased region" description="Pro residues" evidence="11">
    <location>
        <begin position="56"/>
        <end position="66"/>
    </location>
</feature>
<evidence type="ECO:0000256" key="7">
    <source>
        <dbReference type="ARBA" id="ARBA00023132"/>
    </source>
</evidence>
<evidence type="ECO:0000256" key="5">
    <source>
        <dbReference type="ARBA" id="ARBA00022927"/>
    </source>
</evidence>
<dbReference type="Gene3D" id="1.25.40.510">
    <property type="entry name" value="GLE1-like"/>
    <property type="match status" value="1"/>
</dbReference>
<feature type="region of interest" description="Disordered" evidence="11">
    <location>
        <begin position="192"/>
        <end position="262"/>
    </location>
</feature>
<dbReference type="PANTHER" id="PTHR12960:SF0">
    <property type="entry name" value="MRNA EXPORT FACTOR GLE1"/>
    <property type="match status" value="1"/>
</dbReference>
<evidence type="ECO:0000256" key="2">
    <source>
        <dbReference type="ARBA" id="ARBA00011056"/>
    </source>
</evidence>
<evidence type="ECO:0000256" key="3">
    <source>
        <dbReference type="ARBA" id="ARBA00022448"/>
    </source>
</evidence>
<evidence type="ECO:0000256" key="8">
    <source>
        <dbReference type="ARBA" id="ARBA00023242"/>
    </source>
</evidence>
<comment type="similarity">
    <text evidence="2">Belongs to the GLE1 family.</text>
</comment>
<dbReference type="Pfam" id="PF07817">
    <property type="entry name" value="GLE1"/>
    <property type="match status" value="1"/>
</dbReference>
<keyword evidence="5" id="KW-0653">Protein transport</keyword>
<keyword evidence="8" id="KW-0539">Nucleus</keyword>
<dbReference type="GeneID" id="36327012"/>
<reference evidence="12 13" key="1">
    <citation type="submission" date="2017-04" db="EMBL/GenBank/DDBJ databases">
        <title>Genome Sequence of the Model Brown-Rot Fungus Postia placenta SB12.</title>
        <authorList>
            <consortium name="DOE Joint Genome Institute"/>
            <person name="Gaskell J."/>
            <person name="Kersten P."/>
            <person name="Larrondo L.F."/>
            <person name="Canessa P."/>
            <person name="Martinez D."/>
            <person name="Hibbett D."/>
            <person name="Schmoll M."/>
            <person name="Kubicek C.P."/>
            <person name="Martinez A.T."/>
            <person name="Yadav J."/>
            <person name="Master E."/>
            <person name="Magnuson J.K."/>
            <person name="James T."/>
            <person name="Yaver D."/>
            <person name="Berka R."/>
            <person name="Labutti K."/>
            <person name="Lipzen A."/>
            <person name="Aerts A."/>
            <person name="Barry K."/>
            <person name="Henrissat B."/>
            <person name="Blanchette R."/>
            <person name="Grigoriev I."/>
            <person name="Cullen D."/>
        </authorList>
    </citation>
    <scope>NUCLEOTIDE SEQUENCE [LARGE SCALE GENOMIC DNA]</scope>
    <source>
        <strain evidence="12 13">MAD-698-R-SB12</strain>
    </source>
</reference>
<feature type="compositionally biased region" description="Basic and acidic residues" evidence="11">
    <location>
        <begin position="192"/>
        <end position="259"/>
    </location>
</feature>
<keyword evidence="7" id="KW-0906">Nuclear pore complex</keyword>
<dbReference type="PANTHER" id="PTHR12960">
    <property type="entry name" value="GLE-1-RELATED"/>
    <property type="match status" value="1"/>
</dbReference>
<keyword evidence="3" id="KW-0813">Transport</keyword>
<dbReference type="GO" id="GO:0000822">
    <property type="term" value="F:inositol hexakisphosphate binding"/>
    <property type="evidence" value="ECO:0007669"/>
    <property type="project" value="TreeGrafter"/>
</dbReference>